<dbReference type="PANTHER" id="PTHR12794:SF0">
    <property type="entry name" value="GEM-ASSOCIATED PROTEIN 2"/>
    <property type="match status" value="1"/>
</dbReference>
<reference evidence="4" key="2">
    <citation type="submission" date="2025-08" db="UniProtKB">
        <authorList>
            <consortium name="RefSeq"/>
        </authorList>
    </citation>
    <scope>IDENTIFICATION</scope>
    <source>
        <tissue evidence="4">Leaf</tissue>
    </source>
</reference>
<feature type="region of interest" description="Disordered" evidence="2">
    <location>
        <begin position="64"/>
        <end position="87"/>
    </location>
</feature>
<dbReference type="Proteomes" id="UP000813463">
    <property type="component" value="Chromosome 3"/>
</dbReference>
<evidence type="ECO:0000313" key="3">
    <source>
        <dbReference type="Proteomes" id="UP000813463"/>
    </source>
</evidence>
<evidence type="ECO:0000313" key="4">
    <source>
        <dbReference type="RefSeq" id="XP_021859825.2"/>
    </source>
</evidence>
<evidence type="ECO:0000256" key="2">
    <source>
        <dbReference type="SAM" id="MobiDB-lite"/>
    </source>
</evidence>
<organism evidence="3 4">
    <name type="scientific">Spinacia oleracea</name>
    <name type="common">Spinach</name>
    <dbReference type="NCBI Taxonomy" id="3562"/>
    <lineage>
        <taxon>Eukaryota</taxon>
        <taxon>Viridiplantae</taxon>
        <taxon>Streptophyta</taxon>
        <taxon>Embryophyta</taxon>
        <taxon>Tracheophyta</taxon>
        <taxon>Spermatophyta</taxon>
        <taxon>Magnoliopsida</taxon>
        <taxon>eudicotyledons</taxon>
        <taxon>Gunneridae</taxon>
        <taxon>Pentapetalae</taxon>
        <taxon>Caryophyllales</taxon>
        <taxon>Chenopodiaceae</taxon>
        <taxon>Chenopodioideae</taxon>
        <taxon>Anserineae</taxon>
        <taxon>Spinacia</taxon>
    </lineage>
</organism>
<name>A0A9R0K620_SPIOL</name>
<dbReference type="GO" id="GO:0000387">
    <property type="term" value="P:spliceosomal snRNP assembly"/>
    <property type="evidence" value="ECO:0000318"/>
    <property type="project" value="GO_Central"/>
</dbReference>
<feature type="region of interest" description="Disordered" evidence="2">
    <location>
        <begin position="1"/>
        <end position="47"/>
    </location>
</feature>
<comment type="similarity">
    <text evidence="1">Belongs to the gemin-2 family.</text>
</comment>
<dbReference type="PANTHER" id="PTHR12794">
    <property type="entry name" value="GEMIN2"/>
    <property type="match status" value="1"/>
</dbReference>
<dbReference type="Gene3D" id="1.20.58.1070">
    <property type="match status" value="1"/>
</dbReference>
<gene>
    <name evidence="4" type="primary">LOC110798940</name>
</gene>
<feature type="region of interest" description="Disordered" evidence="2">
    <location>
        <begin position="224"/>
        <end position="249"/>
    </location>
</feature>
<dbReference type="GO" id="GO:0032797">
    <property type="term" value="C:SMN complex"/>
    <property type="evidence" value="ECO:0000318"/>
    <property type="project" value="GO_Central"/>
</dbReference>
<sequence length="607" mass="67126">MAEESPFPSSETSPLSHKRRITDMVSPPLDHETIISQNPTPTLSPLPSFEAEPLILEVGVTEIQKNDSSAEQSPKKAKLDTLNRSLSDEGGITDEVLQDSENFSDMLQLGTDSKDELLILDGKDEVHQSELEKIDKRFEEIDEFLGNKNENPTQVSSENSSGTAVSEIVQLEYEKKSENFNGFLQKFVKGGDSASSLKIEMIDGTLLLGVGGTDVPMTDVEWKRNRNGGKKGNPRNNTGCVAGDSNKGKRKSVYSRKDMEEMRYVNFKGQRKFWNEIYNGFSATVKKEYVALGSCQHQQAGGGKKNCNNDGFLGASCSTVPNFSNRGTMGEFCSGNVSCDAEYVSSSNFTCEGDNSGKDGDDLIGEWSEGEESDDEYESMHRPAFKVQGEPDFESGSPEDGLEYLRRVRWEAKRIPKVKVAKLNIKVKDQSVYMPGIPDIEECPSHLLPLRPWEDEFIADFSELRLALSRLENTSDAVSVDSESIIFARPEHKSQPSQKLASLQLTSGGPTLSSVLAMDPVTRVALLRRRISLFENASDLSKDDCAWLFALCAVVDTPLDADTCASLRCLLRSCAKFRASKPEVDDEVIMLNVLATISGRFFRQSEN</sequence>
<dbReference type="InterPro" id="IPR035426">
    <property type="entry name" value="Gemin2/Brr1"/>
</dbReference>
<proteinExistence type="inferred from homology"/>
<dbReference type="GO" id="GO:0005634">
    <property type="term" value="C:nucleus"/>
    <property type="evidence" value="ECO:0000318"/>
    <property type="project" value="GO_Central"/>
</dbReference>
<dbReference type="AlphaFoldDB" id="A0A9R0K620"/>
<feature type="compositionally biased region" description="Acidic residues" evidence="2">
    <location>
        <begin position="362"/>
        <end position="375"/>
    </location>
</feature>
<accession>A0A9R0K620</accession>
<dbReference type="KEGG" id="soe:110798940"/>
<reference evidence="3" key="1">
    <citation type="journal article" date="2021" name="Nat. Commun.">
        <title>Genomic analyses provide insights into spinach domestication and the genetic basis of agronomic traits.</title>
        <authorList>
            <person name="Cai X."/>
            <person name="Sun X."/>
            <person name="Xu C."/>
            <person name="Sun H."/>
            <person name="Wang X."/>
            <person name="Ge C."/>
            <person name="Zhang Z."/>
            <person name="Wang Q."/>
            <person name="Fei Z."/>
            <person name="Jiao C."/>
            <person name="Wang Q."/>
        </authorList>
    </citation>
    <scope>NUCLEOTIDE SEQUENCE [LARGE SCALE GENOMIC DNA]</scope>
    <source>
        <strain evidence="3">cv. Varoflay</strain>
    </source>
</reference>
<feature type="compositionally biased region" description="Low complexity" evidence="2">
    <location>
        <begin position="1"/>
        <end position="15"/>
    </location>
</feature>
<dbReference type="RefSeq" id="XP_021859825.2">
    <property type="nucleotide sequence ID" value="XM_022004133.2"/>
</dbReference>
<protein>
    <recommendedName>
        <fullName evidence="5">Gem-associated protein 2</fullName>
    </recommendedName>
</protein>
<evidence type="ECO:0008006" key="5">
    <source>
        <dbReference type="Google" id="ProtNLM"/>
    </source>
</evidence>
<dbReference type="Pfam" id="PF04938">
    <property type="entry name" value="SIP1"/>
    <property type="match status" value="1"/>
</dbReference>
<keyword evidence="3" id="KW-1185">Reference proteome</keyword>
<evidence type="ECO:0000256" key="1">
    <source>
        <dbReference type="ARBA" id="ARBA00025758"/>
    </source>
</evidence>
<feature type="region of interest" description="Disordered" evidence="2">
    <location>
        <begin position="354"/>
        <end position="375"/>
    </location>
</feature>
<dbReference type="GeneID" id="110798940"/>
<feature type="compositionally biased region" description="Polar residues" evidence="2">
    <location>
        <begin position="34"/>
        <end position="45"/>
    </location>
</feature>